<evidence type="ECO:0000313" key="9">
    <source>
        <dbReference type="Proteomes" id="UP001049176"/>
    </source>
</evidence>
<dbReference type="GO" id="GO:0005199">
    <property type="term" value="F:structural constituent of cell wall"/>
    <property type="evidence" value="ECO:0007669"/>
    <property type="project" value="InterPro"/>
</dbReference>
<dbReference type="KEGG" id="more:E1B28_003233"/>
<evidence type="ECO:0000313" key="8">
    <source>
        <dbReference type="EMBL" id="KAG7085688.1"/>
    </source>
</evidence>
<dbReference type="EMBL" id="CM032191">
    <property type="protein sequence ID" value="KAG7085688.1"/>
    <property type="molecule type" value="Genomic_DNA"/>
</dbReference>
<keyword evidence="5 7" id="KW-1015">Disulfide bond</keyword>
<dbReference type="CDD" id="cd23507">
    <property type="entry name" value="hydrophobin_I"/>
    <property type="match status" value="1"/>
</dbReference>
<gene>
    <name evidence="8" type="ORF">E1B28_003233</name>
</gene>
<organism evidence="8 9">
    <name type="scientific">Marasmius oreades</name>
    <name type="common">fairy-ring Marasmius</name>
    <dbReference type="NCBI Taxonomy" id="181124"/>
    <lineage>
        <taxon>Eukaryota</taxon>
        <taxon>Fungi</taxon>
        <taxon>Dikarya</taxon>
        <taxon>Basidiomycota</taxon>
        <taxon>Agaricomycotina</taxon>
        <taxon>Agaricomycetes</taxon>
        <taxon>Agaricomycetidae</taxon>
        <taxon>Agaricales</taxon>
        <taxon>Marasmiineae</taxon>
        <taxon>Marasmiaceae</taxon>
        <taxon>Marasmius</taxon>
    </lineage>
</organism>
<evidence type="ECO:0000256" key="5">
    <source>
        <dbReference type="ARBA" id="ARBA00023157"/>
    </source>
</evidence>
<feature type="chain" id="PRO_5040534154" description="Hydrophobin" evidence="7">
    <location>
        <begin position="20"/>
        <end position="109"/>
    </location>
</feature>
<keyword evidence="9" id="KW-1185">Reference proteome</keyword>
<evidence type="ECO:0000256" key="2">
    <source>
        <dbReference type="ARBA" id="ARBA00010446"/>
    </source>
</evidence>
<sequence length="109" mass="10611">MFSRVAAVTLLTSVIIAVASPVPGGDSSVCSTGPVQCCNSVQSSDTPLAAGLLGLVGAIVGPVTTQVGITCSPISVLGGASNKCNAQTVCCENNGFKGVVALGCNNISL</sequence>
<comment type="subunit">
    <text evidence="6">Self-assembles to form functional amyloid fibrils called rodlets. Self-assembly into fibrillar rodlets occurs spontaneously at hydrophobic:hydrophilic interfaces and the rodlets further associate laterally to form amphipathic monolayers.</text>
</comment>
<dbReference type="Proteomes" id="UP001049176">
    <property type="component" value="Chromosome 11"/>
</dbReference>
<evidence type="ECO:0000256" key="7">
    <source>
        <dbReference type="RuleBase" id="RU365009"/>
    </source>
</evidence>
<evidence type="ECO:0000256" key="4">
    <source>
        <dbReference type="ARBA" id="ARBA00022525"/>
    </source>
</evidence>
<dbReference type="OrthoDB" id="4225815at2759"/>
<reference evidence="8" key="1">
    <citation type="journal article" date="2021" name="Genome Biol. Evol.">
        <title>The assembled and annotated genome of the fairy-ring fungus Marasmius oreades.</title>
        <authorList>
            <person name="Hiltunen M."/>
            <person name="Ament-Velasquez S.L."/>
            <person name="Johannesson H."/>
        </authorList>
    </citation>
    <scope>NUCLEOTIDE SEQUENCE</scope>
    <source>
        <strain evidence="8">03SP1</strain>
    </source>
</reference>
<dbReference type="SMART" id="SM00075">
    <property type="entry name" value="HYDRO"/>
    <property type="match status" value="1"/>
</dbReference>
<dbReference type="GO" id="GO:0009277">
    <property type="term" value="C:fungal-type cell wall"/>
    <property type="evidence" value="ECO:0007669"/>
    <property type="project" value="InterPro"/>
</dbReference>
<evidence type="ECO:0000256" key="3">
    <source>
        <dbReference type="ARBA" id="ARBA00022512"/>
    </source>
</evidence>
<keyword evidence="7" id="KW-0732">Signal</keyword>
<dbReference type="Pfam" id="PF01185">
    <property type="entry name" value="Hydrophobin"/>
    <property type="match status" value="1"/>
</dbReference>
<keyword evidence="4 7" id="KW-0964">Secreted</keyword>
<evidence type="ECO:0000256" key="1">
    <source>
        <dbReference type="ARBA" id="ARBA00004191"/>
    </source>
</evidence>
<comment type="caution">
    <text evidence="8">The sequence shown here is derived from an EMBL/GenBank/DDBJ whole genome shotgun (WGS) entry which is preliminary data.</text>
</comment>
<dbReference type="GeneID" id="66072309"/>
<comment type="similarity">
    <text evidence="2 7">Belongs to the fungal hydrophobin family.</text>
</comment>
<dbReference type="AlphaFoldDB" id="A0A9P7RM55"/>
<dbReference type="RefSeq" id="XP_043002159.1">
    <property type="nucleotide sequence ID" value="XM_043160203.1"/>
</dbReference>
<evidence type="ECO:0000256" key="6">
    <source>
        <dbReference type="ARBA" id="ARBA00093546"/>
    </source>
</evidence>
<protein>
    <recommendedName>
        <fullName evidence="7">Hydrophobin</fullName>
    </recommendedName>
</protein>
<accession>A0A9P7RM55</accession>
<dbReference type="InterPro" id="IPR001338">
    <property type="entry name" value="Class_I_Hydrophobin"/>
</dbReference>
<feature type="signal peptide" evidence="7">
    <location>
        <begin position="1"/>
        <end position="19"/>
    </location>
</feature>
<name>A0A9P7RM55_9AGAR</name>
<proteinExistence type="inferred from homology"/>
<keyword evidence="3 7" id="KW-0134">Cell wall</keyword>
<comment type="subcellular location">
    <subcellularLocation>
        <location evidence="1 7">Secreted</location>
        <location evidence="1 7">Cell wall</location>
    </subcellularLocation>
</comment>